<organism evidence="5 6">
    <name type="scientific">Opisthorchis viverrini</name>
    <name type="common">Southeast Asian liver fluke</name>
    <dbReference type="NCBI Taxonomy" id="6198"/>
    <lineage>
        <taxon>Eukaryota</taxon>
        <taxon>Metazoa</taxon>
        <taxon>Spiralia</taxon>
        <taxon>Lophotrochozoa</taxon>
        <taxon>Platyhelminthes</taxon>
        <taxon>Trematoda</taxon>
        <taxon>Digenea</taxon>
        <taxon>Opisthorchiida</taxon>
        <taxon>Opisthorchiata</taxon>
        <taxon>Opisthorchiidae</taxon>
        <taxon>Opisthorchis</taxon>
    </lineage>
</organism>
<keyword evidence="4" id="KW-0472">Membrane</keyword>
<dbReference type="PANTHER" id="PTHR10488">
    <property type="entry name" value="GLYCINE AMIDINOTRANSFERASE, MITOCHONDRIAL"/>
    <property type="match status" value="1"/>
</dbReference>
<keyword evidence="6" id="KW-1185">Reference proteome</keyword>
<protein>
    <recommendedName>
        <fullName evidence="4">Glycine amidinotransferase</fullName>
        <ecNumber evidence="4">2.1.4.1</ecNumber>
    </recommendedName>
    <alternativeName>
        <fullName evidence="4">L-arginine:glycine amidinotransferase</fullName>
    </alternativeName>
</protein>
<dbReference type="SUPFAM" id="SSF55909">
    <property type="entry name" value="Pentein"/>
    <property type="match status" value="1"/>
</dbReference>
<keyword evidence="4" id="KW-0496">Mitochondrion</keyword>
<sequence length="71" mass="8114">MNVLMLDPERVLVEKGETAIHEMYRRIGITPIPVALRHANSIGGSFHCWTSDIRRRGKLESYFDWSKAGCP</sequence>
<evidence type="ECO:0000256" key="4">
    <source>
        <dbReference type="RuleBase" id="RU367092"/>
    </source>
</evidence>
<evidence type="ECO:0000256" key="2">
    <source>
        <dbReference type="ARBA" id="ARBA00006943"/>
    </source>
</evidence>
<name>A0A1S8WN21_OPIVI</name>
<comment type="catalytic activity">
    <reaction evidence="4">
        <text>L-arginine + glycine = guanidinoacetate + L-ornithine</text>
        <dbReference type="Rhea" id="RHEA:13201"/>
        <dbReference type="ChEBI" id="CHEBI:32682"/>
        <dbReference type="ChEBI" id="CHEBI:46911"/>
        <dbReference type="ChEBI" id="CHEBI:57305"/>
        <dbReference type="ChEBI" id="CHEBI:57742"/>
        <dbReference type="EC" id="2.1.4.1"/>
    </reaction>
</comment>
<reference evidence="5 6" key="1">
    <citation type="submission" date="2015-03" db="EMBL/GenBank/DDBJ databases">
        <title>Draft genome of the nematode, Opisthorchis viverrini.</title>
        <authorList>
            <person name="Mitreva M."/>
        </authorList>
    </citation>
    <scope>NUCLEOTIDE SEQUENCE [LARGE SCALE GENOMIC DNA]</scope>
    <source>
        <strain evidence="5">Khon Kaen</strain>
    </source>
</reference>
<comment type="pathway">
    <text evidence="1 4">Amine and polyamine biosynthesis; creatine biosynthesis; creatine from L-arginine and glycine: step 1/2.</text>
</comment>
<comment type="function">
    <text evidence="4">Catalyzes the biosynthesis of guanidinoacetate, the immediate precursor of creatine. Creatine plays a vital role in energy metabolism in muscle tissues. May play a role in embryonic and central nervous system development.</text>
</comment>
<dbReference type="PANTHER" id="PTHR10488:SF1">
    <property type="entry name" value="GLYCINE AMIDINOTRANSFERASE, MITOCHONDRIAL"/>
    <property type="match status" value="1"/>
</dbReference>
<dbReference type="EC" id="2.1.4.1" evidence="4"/>
<keyword evidence="4" id="KW-0999">Mitochondrion inner membrane</keyword>
<dbReference type="GO" id="GO:0005758">
    <property type="term" value="C:mitochondrial intermembrane space"/>
    <property type="evidence" value="ECO:0007669"/>
    <property type="project" value="TreeGrafter"/>
</dbReference>
<comment type="similarity">
    <text evidence="2 4">Belongs to the amidinotransferase family.</text>
</comment>
<dbReference type="GO" id="GO:0015068">
    <property type="term" value="F:glycine amidinotransferase activity"/>
    <property type="evidence" value="ECO:0007669"/>
    <property type="project" value="UniProtKB-UniRule"/>
</dbReference>
<gene>
    <name evidence="5" type="ORF">X801_08429</name>
</gene>
<evidence type="ECO:0000256" key="1">
    <source>
        <dbReference type="ARBA" id="ARBA00004858"/>
    </source>
</evidence>
<accession>A0A1S8WN21</accession>
<proteinExistence type="inferred from homology"/>
<dbReference type="InterPro" id="IPR033195">
    <property type="entry name" value="AmidinoTrfase"/>
</dbReference>
<evidence type="ECO:0000313" key="6">
    <source>
        <dbReference type="Proteomes" id="UP000243686"/>
    </source>
</evidence>
<comment type="subcellular location">
    <subcellularLocation>
        <location evidence="4">Mitochondrion inner membrane</location>
    </subcellularLocation>
</comment>
<dbReference type="EMBL" id="KV902243">
    <property type="protein sequence ID" value="OON15764.1"/>
    <property type="molecule type" value="Genomic_DNA"/>
</dbReference>
<dbReference type="UniPathway" id="UPA00104">
    <property type="reaction ID" value="UER00579"/>
</dbReference>
<dbReference type="AlphaFoldDB" id="A0A1S8WN21"/>
<evidence type="ECO:0000313" key="5">
    <source>
        <dbReference type="EMBL" id="OON15764.1"/>
    </source>
</evidence>
<dbReference type="Gene3D" id="3.75.10.10">
    <property type="entry name" value="L-arginine/glycine Amidinotransferase, Chain A"/>
    <property type="match status" value="1"/>
</dbReference>
<comment type="subunit">
    <text evidence="4">Homodimer.</text>
</comment>
<keyword evidence="3 4" id="KW-0808">Transferase</keyword>
<dbReference type="Proteomes" id="UP000243686">
    <property type="component" value="Unassembled WGS sequence"/>
</dbReference>
<evidence type="ECO:0000256" key="3">
    <source>
        <dbReference type="ARBA" id="ARBA00022679"/>
    </source>
</evidence>
<dbReference type="GO" id="GO:0006601">
    <property type="term" value="P:creatine biosynthetic process"/>
    <property type="evidence" value="ECO:0007669"/>
    <property type="project" value="UniProtKB-UniRule"/>
</dbReference>
<dbReference type="GO" id="GO:0005743">
    <property type="term" value="C:mitochondrial inner membrane"/>
    <property type="evidence" value="ECO:0007669"/>
    <property type="project" value="UniProtKB-SubCell"/>
</dbReference>